<accession>A0ABQ1F5X4</accession>
<sequence>MTTYCKFETALDILVGKWKPVILLRLFSNGTMRFSELQKAIPDITKKMLTQQLRELEYHDIIHREVYQQIPPKVEYSITAYGQQMAPLLQAMNDWGVAHMAHLDELYGEDKPAEPLERK</sequence>
<comment type="caution">
    <text evidence="5">The sequence shown here is derived from an EMBL/GenBank/DDBJ whole genome shotgun (WGS) entry which is preliminary data.</text>
</comment>
<proteinExistence type="predicted"/>
<dbReference type="PANTHER" id="PTHR33204:SF29">
    <property type="entry name" value="TRANSCRIPTIONAL REGULATOR"/>
    <property type="match status" value="1"/>
</dbReference>
<evidence type="ECO:0000256" key="1">
    <source>
        <dbReference type="ARBA" id="ARBA00023015"/>
    </source>
</evidence>
<dbReference type="Proteomes" id="UP000615455">
    <property type="component" value="Unassembled WGS sequence"/>
</dbReference>
<organism evidence="5 6">
    <name type="scientific">Paenibacillus marchantiophytorum</name>
    <dbReference type="NCBI Taxonomy" id="1619310"/>
    <lineage>
        <taxon>Bacteria</taxon>
        <taxon>Bacillati</taxon>
        <taxon>Bacillota</taxon>
        <taxon>Bacilli</taxon>
        <taxon>Bacillales</taxon>
        <taxon>Paenibacillaceae</taxon>
        <taxon>Paenibacillus</taxon>
    </lineage>
</organism>
<dbReference type="RefSeq" id="WP_189017539.1">
    <property type="nucleotide sequence ID" value="NZ_BMHE01000039.1"/>
</dbReference>
<gene>
    <name evidence="5" type="ORF">GCM10008018_54050</name>
</gene>
<dbReference type="PROSITE" id="PS51118">
    <property type="entry name" value="HTH_HXLR"/>
    <property type="match status" value="1"/>
</dbReference>
<evidence type="ECO:0000313" key="6">
    <source>
        <dbReference type="Proteomes" id="UP000615455"/>
    </source>
</evidence>
<dbReference type="Gene3D" id="1.10.10.10">
    <property type="entry name" value="Winged helix-like DNA-binding domain superfamily/Winged helix DNA-binding domain"/>
    <property type="match status" value="1"/>
</dbReference>
<evidence type="ECO:0000313" key="5">
    <source>
        <dbReference type="EMBL" id="GGA00961.1"/>
    </source>
</evidence>
<dbReference type="InterPro" id="IPR036388">
    <property type="entry name" value="WH-like_DNA-bd_sf"/>
</dbReference>
<dbReference type="EMBL" id="BMHE01000039">
    <property type="protein sequence ID" value="GGA00961.1"/>
    <property type="molecule type" value="Genomic_DNA"/>
</dbReference>
<keyword evidence="1" id="KW-0805">Transcription regulation</keyword>
<evidence type="ECO:0000256" key="3">
    <source>
        <dbReference type="ARBA" id="ARBA00023163"/>
    </source>
</evidence>
<keyword evidence="2" id="KW-0238">DNA-binding</keyword>
<keyword evidence="6" id="KW-1185">Reference proteome</keyword>
<dbReference type="InterPro" id="IPR002577">
    <property type="entry name" value="HTH_HxlR"/>
</dbReference>
<evidence type="ECO:0000259" key="4">
    <source>
        <dbReference type="PROSITE" id="PS51118"/>
    </source>
</evidence>
<dbReference type="Pfam" id="PF01638">
    <property type="entry name" value="HxlR"/>
    <property type="match status" value="1"/>
</dbReference>
<keyword evidence="3" id="KW-0804">Transcription</keyword>
<dbReference type="PANTHER" id="PTHR33204">
    <property type="entry name" value="TRANSCRIPTIONAL REGULATOR, MARR FAMILY"/>
    <property type="match status" value="1"/>
</dbReference>
<dbReference type="SUPFAM" id="SSF46785">
    <property type="entry name" value="Winged helix' DNA-binding domain"/>
    <property type="match status" value="1"/>
</dbReference>
<evidence type="ECO:0000256" key="2">
    <source>
        <dbReference type="ARBA" id="ARBA00023125"/>
    </source>
</evidence>
<name>A0ABQ1F5X4_9BACL</name>
<feature type="domain" description="HTH hxlR-type" evidence="4">
    <location>
        <begin position="5"/>
        <end position="104"/>
    </location>
</feature>
<reference evidence="6" key="1">
    <citation type="journal article" date="2019" name="Int. J. Syst. Evol. Microbiol.">
        <title>The Global Catalogue of Microorganisms (GCM) 10K type strain sequencing project: providing services to taxonomists for standard genome sequencing and annotation.</title>
        <authorList>
            <consortium name="The Broad Institute Genomics Platform"/>
            <consortium name="The Broad Institute Genome Sequencing Center for Infectious Disease"/>
            <person name="Wu L."/>
            <person name="Ma J."/>
        </authorList>
    </citation>
    <scope>NUCLEOTIDE SEQUENCE [LARGE SCALE GENOMIC DNA]</scope>
    <source>
        <strain evidence="6">CGMCC 1.15043</strain>
    </source>
</reference>
<protein>
    <recommendedName>
        <fullName evidence="4">HTH hxlR-type domain-containing protein</fullName>
    </recommendedName>
</protein>
<dbReference type="InterPro" id="IPR036390">
    <property type="entry name" value="WH_DNA-bd_sf"/>
</dbReference>